<dbReference type="eggNOG" id="KOG0981">
    <property type="taxonomic scope" value="Eukaryota"/>
</dbReference>
<evidence type="ECO:0000256" key="6">
    <source>
        <dbReference type="ARBA" id="ARBA00023125"/>
    </source>
</evidence>
<evidence type="ECO:0000259" key="11">
    <source>
        <dbReference type="SMART" id="SM00435"/>
    </source>
</evidence>
<keyword evidence="6 9" id="KW-0238">DNA-binding</keyword>
<evidence type="ECO:0000313" key="12">
    <source>
        <dbReference type="EMBL" id="KNE72849.1"/>
    </source>
</evidence>
<evidence type="ECO:0000256" key="2">
    <source>
        <dbReference type="ARBA" id="ARBA00006645"/>
    </source>
</evidence>
<dbReference type="SMART" id="SM00435">
    <property type="entry name" value="TOPEUc"/>
    <property type="match status" value="1"/>
</dbReference>
<feature type="compositionally biased region" description="Low complexity" evidence="10">
    <location>
        <begin position="33"/>
        <end position="51"/>
    </location>
</feature>
<keyword evidence="13" id="KW-1185">Reference proteome</keyword>
<protein>
    <recommendedName>
        <fullName evidence="4">DNA topoisomerase 1</fullName>
        <ecNumber evidence="3">5.6.2.1</ecNumber>
    </recommendedName>
    <alternativeName>
        <fullName evidence="8">DNA topoisomerase I</fullName>
    </alternativeName>
</protein>
<dbReference type="GO" id="GO:0006260">
    <property type="term" value="P:DNA replication"/>
    <property type="evidence" value="ECO:0007669"/>
    <property type="project" value="TreeGrafter"/>
</dbReference>
<organism evidence="12 13">
    <name type="scientific">Allomyces macrogynus (strain ATCC 38327)</name>
    <name type="common">Allomyces javanicus var. macrogynus</name>
    <dbReference type="NCBI Taxonomy" id="578462"/>
    <lineage>
        <taxon>Eukaryota</taxon>
        <taxon>Fungi</taxon>
        <taxon>Fungi incertae sedis</taxon>
        <taxon>Blastocladiomycota</taxon>
        <taxon>Blastocladiomycetes</taxon>
        <taxon>Blastocladiales</taxon>
        <taxon>Blastocladiaceae</taxon>
        <taxon>Allomyces</taxon>
    </lineage>
</organism>
<evidence type="ECO:0000256" key="4">
    <source>
        <dbReference type="ARBA" id="ARBA00019632"/>
    </source>
</evidence>
<dbReference type="Pfam" id="PF14370">
    <property type="entry name" value="Topo_C_assoc"/>
    <property type="match status" value="1"/>
</dbReference>
<evidence type="ECO:0000256" key="8">
    <source>
        <dbReference type="ARBA" id="ARBA00033297"/>
    </source>
</evidence>
<dbReference type="PROSITE" id="PS52038">
    <property type="entry name" value="TOPO_IB_2"/>
    <property type="match status" value="1"/>
</dbReference>
<dbReference type="InterPro" id="IPR051062">
    <property type="entry name" value="Topoisomerase_IB"/>
</dbReference>
<dbReference type="Pfam" id="PF02919">
    <property type="entry name" value="Topoisom_I_N"/>
    <property type="match status" value="1"/>
</dbReference>
<evidence type="ECO:0000256" key="3">
    <source>
        <dbReference type="ARBA" id="ARBA00012891"/>
    </source>
</evidence>
<dbReference type="GO" id="GO:0003917">
    <property type="term" value="F:DNA topoisomerase type I (single strand cut, ATP-independent) activity"/>
    <property type="evidence" value="ECO:0007669"/>
    <property type="project" value="UniProtKB-UniRule"/>
</dbReference>
<dbReference type="InterPro" id="IPR036202">
    <property type="entry name" value="TopoI_DNA-bd_euk_N_sf"/>
</dbReference>
<name>A0A0L0TE33_ALLM3</name>
<dbReference type="PANTHER" id="PTHR10290:SF3">
    <property type="entry name" value="DNA TOPOISOMERASE 1"/>
    <property type="match status" value="1"/>
</dbReference>
<dbReference type="EC" id="5.6.2.1" evidence="3"/>
<dbReference type="GO" id="GO:0006265">
    <property type="term" value="P:DNA topological change"/>
    <property type="evidence" value="ECO:0007669"/>
    <property type="project" value="UniProtKB-UniRule"/>
</dbReference>
<dbReference type="InterPro" id="IPR008336">
    <property type="entry name" value="TopoI_DNA-bd_euk"/>
</dbReference>
<dbReference type="STRING" id="578462.A0A0L0TE33"/>
<evidence type="ECO:0000256" key="9">
    <source>
        <dbReference type="PROSITE-ProRule" id="PRU01382"/>
    </source>
</evidence>
<reference evidence="12 13" key="1">
    <citation type="submission" date="2009-11" db="EMBL/GenBank/DDBJ databases">
        <title>Annotation of Allomyces macrogynus ATCC 38327.</title>
        <authorList>
            <consortium name="The Broad Institute Genome Sequencing Platform"/>
            <person name="Russ C."/>
            <person name="Cuomo C."/>
            <person name="Burger G."/>
            <person name="Gray M.W."/>
            <person name="Holland P.W.H."/>
            <person name="King N."/>
            <person name="Lang F.B.F."/>
            <person name="Roger A.J."/>
            <person name="Ruiz-Trillo I."/>
            <person name="Young S.K."/>
            <person name="Zeng Q."/>
            <person name="Gargeya S."/>
            <person name="Fitzgerald M."/>
            <person name="Haas B."/>
            <person name="Abouelleil A."/>
            <person name="Alvarado L."/>
            <person name="Arachchi H.M."/>
            <person name="Berlin A."/>
            <person name="Chapman S.B."/>
            <person name="Gearin G."/>
            <person name="Goldberg J."/>
            <person name="Griggs A."/>
            <person name="Gujja S."/>
            <person name="Hansen M."/>
            <person name="Heiman D."/>
            <person name="Howarth C."/>
            <person name="Larimer J."/>
            <person name="Lui A."/>
            <person name="MacDonald P.J.P."/>
            <person name="McCowen C."/>
            <person name="Montmayeur A."/>
            <person name="Murphy C."/>
            <person name="Neiman D."/>
            <person name="Pearson M."/>
            <person name="Priest M."/>
            <person name="Roberts A."/>
            <person name="Saif S."/>
            <person name="Shea T."/>
            <person name="Sisk P."/>
            <person name="Stolte C."/>
            <person name="Sykes S."/>
            <person name="Wortman J."/>
            <person name="Nusbaum C."/>
            <person name="Birren B."/>
        </authorList>
    </citation>
    <scope>NUCLEOTIDE SEQUENCE [LARGE SCALE GENOMIC DNA]</scope>
    <source>
        <strain evidence="12 13">ATCC 38327</strain>
    </source>
</reference>
<feature type="compositionally biased region" description="Low complexity" evidence="10">
    <location>
        <begin position="98"/>
        <end position="113"/>
    </location>
</feature>
<dbReference type="Gene3D" id="1.10.132.10">
    <property type="match status" value="1"/>
</dbReference>
<feature type="active site" description="O-(3'-phospho-DNA)-tyrosine intermediate" evidence="9">
    <location>
        <position position="552"/>
    </location>
</feature>
<feature type="domain" description="DNA topoisomerase I eukaryotic-type" evidence="11">
    <location>
        <begin position="219"/>
        <end position="566"/>
    </location>
</feature>
<reference evidence="13" key="2">
    <citation type="submission" date="2009-11" db="EMBL/GenBank/DDBJ databases">
        <title>The Genome Sequence of Allomyces macrogynus strain ATCC 38327.</title>
        <authorList>
            <consortium name="The Broad Institute Genome Sequencing Platform"/>
            <person name="Russ C."/>
            <person name="Cuomo C."/>
            <person name="Shea T."/>
            <person name="Young S.K."/>
            <person name="Zeng Q."/>
            <person name="Koehrsen M."/>
            <person name="Haas B."/>
            <person name="Borodovsky M."/>
            <person name="Guigo R."/>
            <person name="Alvarado L."/>
            <person name="Berlin A."/>
            <person name="Borenstein D."/>
            <person name="Chen Z."/>
            <person name="Engels R."/>
            <person name="Freedman E."/>
            <person name="Gellesch M."/>
            <person name="Goldberg J."/>
            <person name="Griggs A."/>
            <person name="Gujja S."/>
            <person name="Heiman D."/>
            <person name="Hepburn T."/>
            <person name="Howarth C."/>
            <person name="Jen D."/>
            <person name="Larson L."/>
            <person name="Lewis B."/>
            <person name="Mehta T."/>
            <person name="Park D."/>
            <person name="Pearson M."/>
            <person name="Roberts A."/>
            <person name="Saif S."/>
            <person name="Shenoy N."/>
            <person name="Sisk P."/>
            <person name="Stolte C."/>
            <person name="Sykes S."/>
            <person name="Walk T."/>
            <person name="White J."/>
            <person name="Yandava C."/>
            <person name="Burger G."/>
            <person name="Gray M.W."/>
            <person name="Holland P.W.H."/>
            <person name="King N."/>
            <person name="Lang F.B.F."/>
            <person name="Roger A.J."/>
            <person name="Ruiz-Trillo I."/>
            <person name="Lander E."/>
            <person name="Nusbaum C."/>
        </authorList>
    </citation>
    <scope>NUCLEOTIDE SEQUENCE [LARGE SCALE GENOMIC DNA]</scope>
    <source>
        <strain evidence="13">ATCC 38327</strain>
    </source>
</reference>
<accession>A0A0L0TE33</accession>
<dbReference type="Gene3D" id="2.170.11.10">
    <property type="entry name" value="DNA Topoisomerase I, domain 2"/>
    <property type="match status" value="1"/>
</dbReference>
<dbReference type="InterPro" id="IPR014727">
    <property type="entry name" value="TopoI_cat_a/b-sub_euk"/>
</dbReference>
<dbReference type="GO" id="GO:0005730">
    <property type="term" value="C:nucleolus"/>
    <property type="evidence" value="ECO:0007669"/>
    <property type="project" value="TreeGrafter"/>
</dbReference>
<dbReference type="Gene3D" id="3.90.15.10">
    <property type="entry name" value="Topoisomerase I, Chain A, domain 3"/>
    <property type="match status" value="2"/>
</dbReference>
<evidence type="ECO:0000256" key="1">
    <source>
        <dbReference type="ARBA" id="ARBA00000213"/>
    </source>
</evidence>
<dbReference type="PRINTS" id="PR00416">
    <property type="entry name" value="EUTPISMRASEI"/>
</dbReference>
<feature type="region of interest" description="Disordered" evidence="10">
    <location>
        <begin position="1"/>
        <end position="188"/>
    </location>
</feature>
<gene>
    <name evidence="12" type="ORF">AMAG_16954</name>
</gene>
<dbReference type="VEuPathDB" id="FungiDB:AMAG_16954"/>
<comment type="catalytic activity">
    <reaction evidence="1 9">
        <text>ATP-independent breakage of single-stranded DNA, followed by passage and rejoining.</text>
        <dbReference type="EC" id="5.6.2.1"/>
    </reaction>
</comment>
<keyword evidence="5 9" id="KW-0799">Topoisomerase</keyword>
<dbReference type="GO" id="GO:0007059">
    <property type="term" value="P:chromosome segregation"/>
    <property type="evidence" value="ECO:0007669"/>
    <property type="project" value="TreeGrafter"/>
</dbReference>
<evidence type="ECO:0000256" key="10">
    <source>
        <dbReference type="SAM" id="MobiDB-lite"/>
    </source>
</evidence>
<proteinExistence type="inferred from homology"/>
<dbReference type="InterPro" id="IPR011010">
    <property type="entry name" value="DNA_brk_join_enz"/>
</dbReference>
<dbReference type="PROSITE" id="PS00176">
    <property type="entry name" value="TOPO_IB_1"/>
    <property type="match status" value="1"/>
</dbReference>
<dbReference type="InterPro" id="IPR001631">
    <property type="entry name" value="TopoI"/>
</dbReference>
<dbReference type="EMBL" id="GG745384">
    <property type="protein sequence ID" value="KNE72849.1"/>
    <property type="molecule type" value="Genomic_DNA"/>
</dbReference>
<dbReference type="Proteomes" id="UP000054350">
    <property type="component" value="Unassembled WGS sequence"/>
</dbReference>
<dbReference type="AlphaFoldDB" id="A0A0L0TE33"/>
<dbReference type="InterPro" id="IPR014711">
    <property type="entry name" value="TopoI_cat_a-hlx-sub_euk"/>
</dbReference>
<dbReference type="OrthoDB" id="47179at2759"/>
<dbReference type="GO" id="GO:0005694">
    <property type="term" value="C:chromosome"/>
    <property type="evidence" value="ECO:0007669"/>
    <property type="project" value="InterPro"/>
</dbReference>
<dbReference type="InterPro" id="IPR013499">
    <property type="entry name" value="TopoI_euk"/>
</dbReference>
<evidence type="ECO:0000256" key="7">
    <source>
        <dbReference type="ARBA" id="ARBA00023235"/>
    </source>
</evidence>
<dbReference type="SUPFAM" id="SSF56349">
    <property type="entry name" value="DNA breaking-rejoining enzymes"/>
    <property type="match status" value="1"/>
</dbReference>
<dbReference type="Pfam" id="PF01028">
    <property type="entry name" value="Topoisom_I"/>
    <property type="match status" value="1"/>
</dbReference>
<evidence type="ECO:0000256" key="5">
    <source>
        <dbReference type="ARBA" id="ARBA00023029"/>
    </source>
</evidence>
<dbReference type="GO" id="GO:0003677">
    <property type="term" value="F:DNA binding"/>
    <property type="evidence" value="ECO:0007669"/>
    <property type="project" value="UniProtKB-UniRule"/>
</dbReference>
<dbReference type="OMA" id="WTENIFR"/>
<sequence>MAPSRTTSKRARVVDSSSSSEDEPIAPKRTRTARTAAAAAPAAAASSAADAPAPPKPTRKRAKKVAAASDSEDEPPAAVPPPAKRGRKAASAVKDEPASSSATSSSSSSAAAAPKRRGRPPSASSSPASSPAPTTARGKGKAKAKTPAAAVKKEEEAAANGDGDSDGGSGSDDDGDGEFKWWKQENPLGDGRTKWTTLSHNGVYFPPAYVPHGVQMKYNGKPIKLGPAAEEVATFFAGVVGTTWAENPIFVSNFFEDWMDVIKRTEPATCPIKEFGKCDFTPLLALRAGNEKGEDEADTVGCCSLRYEHVTLKEGNKVVFDFLGKDSIRDGDDLFDRITTTSLNKHLTSLMPGLTAKVFRTYNASITFQQELENTPADGSVADKELAYNRANRQVAVLCNHQRAVPPTHDAQLGKLKDKIRALKYQRREAKKLMLQLDPKLKKSRKDLTEPESDLDDEWIAEYLESEKVKDKEKLQKKLDKDNAEREAKGESLLTLKDLEDAAAKRAARDPTLEQLEKKVAKLGDQIHAAKTQLVDKDENKTTALSTSKINYIDPRITAAWCRKHDVPIEKMFPRTLREKFKWAMDVEANWEF</sequence>
<dbReference type="InterPro" id="IPR013030">
    <property type="entry name" value="DNA_topo_DNA_db_N_dom2"/>
</dbReference>
<evidence type="ECO:0000313" key="13">
    <source>
        <dbReference type="Proteomes" id="UP000054350"/>
    </source>
</evidence>
<dbReference type="InterPro" id="IPR025834">
    <property type="entry name" value="TopoI_C_dom"/>
</dbReference>
<dbReference type="PANTHER" id="PTHR10290">
    <property type="entry name" value="DNA TOPOISOMERASE I"/>
    <property type="match status" value="1"/>
</dbReference>
<comment type="similarity">
    <text evidence="2 9">Belongs to the type IB topoisomerase family.</text>
</comment>
<feature type="compositionally biased region" description="Low complexity" evidence="10">
    <location>
        <begin position="120"/>
        <end position="137"/>
    </location>
</feature>
<dbReference type="InterPro" id="IPR018521">
    <property type="entry name" value="TopoIB_AS"/>
</dbReference>
<dbReference type="SUPFAM" id="SSF56741">
    <property type="entry name" value="Eukaryotic DNA topoisomerase I, N-terminal DNA-binding fragment"/>
    <property type="match status" value="1"/>
</dbReference>
<keyword evidence="7 9" id="KW-0413">Isomerase</keyword>
<dbReference type="InterPro" id="IPR013500">
    <property type="entry name" value="TopoI_cat_euk"/>
</dbReference>